<sequence>MTTLFVIRCEEDARAGRNEARGEFAHVEVAGVLGLTESAARRMIDLGCDLRWRLHQVRAEFRAGRIDLAKAHALSEALSNVSDDKLEDIERRLLDGAGRSTTSRLEERARRLIARLDPDGARERRLRAADDRDVRVIAHDPRTQAQRRRPSSGSTTRPATCPDTGP</sequence>
<dbReference type="EMBL" id="WUXD01000002">
    <property type="protein sequence ID" value="MBM4626890.1"/>
    <property type="molecule type" value="Genomic_DNA"/>
</dbReference>
<feature type="region of interest" description="Disordered" evidence="1">
    <location>
        <begin position="132"/>
        <end position="166"/>
    </location>
</feature>
<dbReference type="InterPro" id="IPR003870">
    <property type="entry name" value="DUF222"/>
</dbReference>
<evidence type="ECO:0000259" key="2">
    <source>
        <dbReference type="Pfam" id="PF02720"/>
    </source>
</evidence>
<accession>A0AAP2AKS8</accession>
<organism evidence="3 4">
    <name type="scientific">Rhodococcus hoagii</name>
    <name type="common">Corynebacterium equii</name>
    <dbReference type="NCBI Taxonomy" id="43767"/>
    <lineage>
        <taxon>Bacteria</taxon>
        <taxon>Bacillati</taxon>
        <taxon>Actinomycetota</taxon>
        <taxon>Actinomycetes</taxon>
        <taxon>Mycobacteriales</taxon>
        <taxon>Nocardiaceae</taxon>
        <taxon>Prescottella</taxon>
    </lineage>
</organism>
<name>A0AAP2AKS8_RHOHA</name>
<dbReference type="Pfam" id="PF02720">
    <property type="entry name" value="DUF222"/>
    <property type="match status" value="1"/>
</dbReference>
<gene>
    <name evidence="3" type="ORF">GS453_08375</name>
</gene>
<feature type="compositionally biased region" description="Basic and acidic residues" evidence="1">
    <location>
        <begin position="132"/>
        <end position="142"/>
    </location>
</feature>
<reference evidence="3" key="1">
    <citation type="submission" date="2019-11" db="EMBL/GenBank/DDBJ databases">
        <title>Spread of Macrolides and rifampicin resistant Rhodococcus equi in clinical isolates in the USA.</title>
        <authorList>
            <person name="Alvarez-Narvaez S."/>
            <person name="Huber L."/>
            <person name="Cohen N.D."/>
            <person name="Slovis N."/>
            <person name="Greiter M."/>
            <person name="Giguere S."/>
            <person name="Hart K."/>
        </authorList>
    </citation>
    <scope>NUCLEOTIDE SEQUENCE</scope>
    <source>
        <strain evidence="3">Lh_38</strain>
    </source>
</reference>
<feature type="domain" description="DUF222" evidence="2">
    <location>
        <begin position="4"/>
        <end position="137"/>
    </location>
</feature>
<evidence type="ECO:0000313" key="4">
    <source>
        <dbReference type="Proteomes" id="UP000738270"/>
    </source>
</evidence>
<dbReference type="RefSeq" id="WP_157349023.1">
    <property type="nucleotide sequence ID" value="NZ_AP024198.1"/>
</dbReference>
<protein>
    <submittedName>
        <fullName evidence="3">DUF222 domain-containing protein</fullName>
    </submittedName>
</protein>
<comment type="caution">
    <text evidence="3">The sequence shown here is derived from an EMBL/GenBank/DDBJ whole genome shotgun (WGS) entry which is preliminary data.</text>
</comment>
<dbReference type="AlphaFoldDB" id="A0AAP2AKS8"/>
<evidence type="ECO:0000256" key="1">
    <source>
        <dbReference type="SAM" id="MobiDB-lite"/>
    </source>
</evidence>
<proteinExistence type="predicted"/>
<dbReference type="Proteomes" id="UP000738270">
    <property type="component" value="Unassembled WGS sequence"/>
</dbReference>
<evidence type="ECO:0000313" key="3">
    <source>
        <dbReference type="EMBL" id="MBM4626890.1"/>
    </source>
</evidence>